<gene>
    <name evidence="2" type="ORF">GGX14DRAFT_405362</name>
</gene>
<reference evidence="2" key="1">
    <citation type="submission" date="2023-03" db="EMBL/GenBank/DDBJ databases">
        <title>Massive genome expansion in bonnet fungi (Mycena s.s.) driven by repeated elements and novel gene families across ecological guilds.</title>
        <authorList>
            <consortium name="Lawrence Berkeley National Laboratory"/>
            <person name="Harder C.B."/>
            <person name="Miyauchi S."/>
            <person name="Viragh M."/>
            <person name="Kuo A."/>
            <person name="Thoen E."/>
            <person name="Andreopoulos B."/>
            <person name="Lu D."/>
            <person name="Skrede I."/>
            <person name="Drula E."/>
            <person name="Henrissat B."/>
            <person name="Morin E."/>
            <person name="Kohler A."/>
            <person name="Barry K."/>
            <person name="LaButti K."/>
            <person name="Morin E."/>
            <person name="Salamov A."/>
            <person name="Lipzen A."/>
            <person name="Mereny Z."/>
            <person name="Hegedus B."/>
            <person name="Baldrian P."/>
            <person name="Stursova M."/>
            <person name="Weitz H."/>
            <person name="Taylor A."/>
            <person name="Grigoriev I.V."/>
            <person name="Nagy L.G."/>
            <person name="Martin F."/>
            <person name="Kauserud H."/>
        </authorList>
    </citation>
    <scope>NUCLEOTIDE SEQUENCE</scope>
    <source>
        <strain evidence="2">9144</strain>
    </source>
</reference>
<sequence length="166" mass="18190">MPSVRVGASFHAGSGCQGPPRRGPTDLPERRHTRSLNVGQTSTDCASLSSRALTLRRPHPYSRHGELQVGAIKSNSTTGNFAPKPPVELPPLQRPRKYARLKMRVKVNNVAGHKENSRGLRDSEDGSRNGILSRQPHLRGWSAEEENLVHTRFDDSTGGDLDEGPT</sequence>
<feature type="region of interest" description="Disordered" evidence="1">
    <location>
        <begin position="1"/>
        <end position="94"/>
    </location>
</feature>
<dbReference type="AlphaFoldDB" id="A0AAD6UU38"/>
<organism evidence="2 3">
    <name type="scientific">Mycena pura</name>
    <dbReference type="NCBI Taxonomy" id="153505"/>
    <lineage>
        <taxon>Eukaryota</taxon>
        <taxon>Fungi</taxon>
        <taxon>Dikarya</taxon>
        <taxon>Basidiomycota</taxon>
        <taxon>Agaricomycotina</taxon>
        <taxon>Agaricomycetes</taxon>
        <taxon>Agaricomycetidae</taxon>
        <taxon>Agaricales</taxon>
        <taxon>Marasmiineae</taxon>
        <taxon>Mycenaceae</taxon>
        <taxon>Mycena</taxon>
    </lineage>
</organism>
<keyword evidence="3" id="KW-1185">Reference proteome</keyword>
<protein>
    <submittedName>
        <fullName evidence="2">Uncharacterized protein</fullName>
    </submittedName>
</protein>
<evidence type="ECO:0000313" key="2">
    <source>
        <dbReference type="EMBL" id="KAJ7193628.1"/>
    </source>
</evidence>
<dbReference type="EMBL" id="JARJCW010000106">
    <property type="protein sequence ID" value="KAJ7193628.1"/>
    <property type="molecule type" value="Genomic_DNA"/>
</dbReference>
<evidence type="ECO:0000313" key="3">
    <source>
        <dbReference type="Proteomes" id="UP001219525"/>
    </source>
</evidence>
<feature type="region of interest" description="Disordered" evidence="1">
    <location>
        <begin position="106"/>
        <end position="166"/>
    </location>
</feature>
<comment type="caution">
    <text evidence="2">The sequence shown here is derived from an EMBL/GenBank/DDBJ whole genome shotgun (WGS) entry which is preliminary data.</text>
</comment>
<feature type="compositionally biased region" description="Basic and acidic residues" evidence="1">
    <location>
        <begin position="112"/>
        <end position="127"/>
    </location>
</feature>
<feature type="compositionally biased region" description="Pro residues" evidence="1">
    <location>
        <begin position="83"/>
        <end position="93"/>
    </location>
</feature>
<proteinExistence type="predicted"/>
<feature type="compositionally biased region" description="Polar residues" evidence="1">
    <location>
        <begin position="35"/>
        <end position="52"/>
    </location>
</feature>
<dbReference type="Proteomes" id="UP001219525">
    <property type="component" value="Unassembled WGS sequence"/>
</dbReference>
<accession>A0AAD6UU38</accession>
<dbReference type="PROSITE" id="PS51257">
    <property type="entry name" value="PROKAR_LIPOPROTEIN"/>
    <property type="match status" value="1"/>
</dbReference>
<evidence type="ECO:0000256" key="1">
    <source>
        <dbReference type="SAM" id="MobiDB-lite"/>
    </source>
</evidence>
<name>A0AAD6UU38_9AGAR</name>